<organism evidence="2 3">
    <name type="scientific">Rhizopus oryzae</name>
    <name type="common">Mucormycosis agent</name>
    <name type="synonym">Rhizopus arrhizus var. delemar</name>
    <dbReference type="NCBI Taxonomy" id="64495"/>
    <lineage>
        <taxon>Eukaryota</taxon>
        <taxon>Fungi</taxon>
        <taxon>Fungi incertae sedis</taxon>
        <taxon>Mucoromycota</taxon>
        <taxon>Mucoromycotina</taxon>
        <taxon>Mucoromycetes</taxon>
        <taxon>Mucorales</taxon>
        <taxon>Mucorineae</taxon>
        <taxon>Rhizopodaceae</taxon>
        <taxon>Rhizopus</taxon>
    </lineage>
</organism>
<protein>
    <submittedName>
        <fullName evidence="2">Uncharacterized protein</fullName>
    </submittedName>
</protein>
<dbReference type="AlphaFoldDB" id="A0A9P6WU99"/>
<name>A0A9P6WU99_RHIOR</name>
<comment type="caution">
    <text evidence="2">The sequence shown here is derived from an EMBL/GenBank/DDBJ whole genome shotgun (WGS) entry which is preliminary data.</text>
</comment>
<feature type="region of interest" description="Disordered" evidence="1">
    <location>
        <begin position="38"/>
        <end position="97"/>
    </location>
</feature>
<evidence type="ECO:0000256" key="1">
    <source>
        <dbReference type="SAM" id="MobiDB-lite"/>
    </source>
</evidence>
<evidence type="ECO:0000313" key="3">
    <source>
        <dbReference type="Proteomes" id="UP000716291"/>
    </source>
</evidence>
<keyword evidence="3" id="KW-1185">Reference proteome</keyword>
<evidence type="ECO:0000313" key="2">
    <source>
        <dbReference type="EMBL" id="KAG1286298.1"/>
    </source>
</evidence>
<dbReference type="Proteomes" id="UP000716291">
    <property type="component" value="Unassembled WGS sequence"/>
</dbReference>
<accession>A0A9P6WU99</accession>
<proteinExistence type="predicted"/>
<gene>
    <name evidence="2" type="ORF">G6F64_014204</name>
</gene>
<sequence length="124" mass="13903">MLLRRLDGVVQRQDRKLLMFRASEDRVDALAQLLADAEHQAAAQADPQPRPAPRRPPQQGEEVQAKPGVARAGVPGRETRLRRHAGRAQGEQSDEGLVAAIAQQIPWAFHRSAQRRVRSRPLRQ</sequence>
<reference evidence="2" key="1">
    <citation type="journal article" date="2020" name="Microb. Genom.">
        <title>Genetic diversity of clinical and environmental Mucorales isolates obtained from an investigation of mucormycosis cases among solid organ transplant recipients.</title>
        <authorList>
            <person name="Nguyen M.H."/>
            <person name="Kaul D."/>
            <person name="Muto C."/>
            <person name="Cheng S.J."/>
            <person name="Richter R.A."/>
            <person name="Bruno V.M."/>
            <person name="Liu G."/>
            <person name="Beyhan S."/>
            <person name="Sundermann A.J."/>
            <person name="Mounaud S."/>
            <person name="Pasculle A.W."/>
            <person name="Nierman W.C."/>
            <person name="Driscoll E."/>
            <person name="Cumbie R."/>
            <person name="Clancy C.J."/>
            <person name="Dupont C.L."/>
        </authorList>
    </citation>
    <scope>NUCLEOTIDE SEQUENCE</scope>
    <source>
        <strain evidence="2">GL11</strain>
    </source>
</reference>
<dbReference type="EMBL" id="JAANQT010007585">
    <property type="protein sequence ID" value="KAG1286298.1"/>
    <property type="molecule type" value="Genomic_DNA"/>
</dbReference>
<feature type="compositionally biased region" description="Low complexity" evidence="1">
    <location>
        <begin position="38"/>
        <end position="47"/>
    </location>
</feature>